<keyword evidence="6 10" id="KW-0863">Zinc-finger</keyword>
<dbReference type="GO" id="GO:0061630">
    <property type="term" value="F:ubiquitin protein ligase activity"/>
    <property type="evidence" value="ECO:0007669"/>
    <property type="project" value="UniProtKB-EC"/>
</dbReference>
<evidence type="ECO:0000256" key="13">
    <source>
        <dbReference type="SAM" id="SignalP"/>
    </source>
</evidence>
<keyword evidence="8 12" id="KW-1133">Transmembrane helix</keyword>
<dbReference type="STRING" id="1884261.A0A5C3QLS3"/>
<feature type="region of interest" description="Disordered" evidence="11">
    <location>
        <begin position="389"/>
        <end position="421"/>
    </location>
</feature>
<evidence type="ECO:0000256" key="7">
    <source>
        <dbReference type="ARBA" id="ARBA00022833"/>
    </source>
</evidence>
<feature type="compositionally biased region" description="Basic and acidic residues" evidence="11">
    <location>
        <begin position="277"/>
        <end position="287"/>
    </location>
</feature>
<feature type="signal peptide" evidence="13">
    <location>
        <begin position="1"/>
        <end position="20"/>
    </location>
</feature>
<dbReference type="Proteomes" id="UP000305067">
    <property type="component" value="Unassembled WGS sequence"/>
</dbReference>
<protein>
    <recommendedName>
        <fullName evidence="3">RING-type E3 ubiquitin transferase</fullName>
        <ecNumber evidence="3">2.3.2.27</ecNumber>
    </recommendedName>
</protein>
<dbReference type="Pfam" id="PF02225">
    <property type="entry name" value="PA"/>
    <property type="match status" value="1"/>
</dbReference>
<evidence type="ECO:0000256" key="8">
    <source>
        <dbReference type="ARBA" id="ARBA00022989"/>
    </source>
</evidence>
<feature type="compositionally biased region" description="Low complexity" evidence="11">
    <location>
        <begin position="404"/>
        <end position="415"/>
    </location>
</feature>
<comment type="subcellular location">
    <subcellularLocation>
        <location evidence="2">Membrane</location>
        <topology evidence="2">Single-pass membrane protein</topology>
    </subcellularLocation>
</comment>
<name>A0A5C3QLS3_9AGAR</name>
<evidence type="ECO:0000256" key="11">
    <source>
        <dbReference type="SAM" id="MobiDB-lite"/>
    </source>
</evidence>
<evidence type="ECO:0000313" key="16">
    <source>
        <dbReference type="Proteomes" id="UP000305067"/>
    </source>
</evidence>
<dbReference type="Gene3D" id="3.30.40.10">
    <property type="entry name" value="Zinc/RING finger domain, C3HC4 (zinc finger)"/>
    <property type="match status" value="1"/>
</dbReference>
<evidence type="ECO:0000256" key="3">
    <source>
        <dbReference type="ARBA" id="ARBA00012483"/>
    </source>
</evidence>
<dbReference type="InterPro" id="IPR046450">
    <property type="entry name" value="PA_dom_sf"/>
</dbReference>
<reference evidence="15 16" key="1">
    <citation type="journal article" date="2019" name="Nat. Ecol. Evol.">
        <title>Megaphylogeny resolves global patterns of mushroom evolution.</title>
        <authorList>
            <person name="Varga T."/>
            <person name="Krizsan K."/>
            <person name="Foldi C."/>
            <person name="Dima B."/>
            <person name="Sanchez-Garcia M."/>
            <person name="Sanchez-Ramirez S."/>
            <person name="Szollosi G.J."/>
            <person name="Szarkandi J.G."/>
            <person name="Papp V."/>
            <person name="Albert L."/>
            <person name="Andreopoulos W."/>
            <person name="Angelini C."/>
            <person name="Antonin V."/>
            <person name="Barry K.W."/>
            <person name="Bougher N.L."/>
            <person name="Buchanan P."/>
            <person name="Buyck B."/>
            <person name="Bense V."/>
            <person name="Catcheside P."/>
            <person name="Chovatia M."/>
            <person name="Cooper J."/>
            <person name="Damon W."/>
            <person name="Desjardin D."/>
            <person name="Finy P."/>
            <person name="Geml J."/>
            <person name="Haridas S."/>
            <person name="Hughes K."/>
            <person name="Justo A."/>
            <person name="Karasinski D."/>
            <person name="Kautmanova I."/>
            <person name="Kiss B."/>
            <person name="Kocsube S."/>
            <person name="Kotiranta H."/>
            <person name="LaButti K.M."/>
            <person name="Lechner B.E."/>
            <person name="Liimatainen K."/>
            <person name="Lipzen A."/>
            <person name="Lukacs Z."/>
            <person name="Mihaltcheva S."/>
            <person name="Morgado L.N."/>
            <person name="Niskanen T."/>
            <person name="Noordeloos M.E."/>
            <person name="Ohm R.A."/>
            <person name="Ortiz-Santana B."/>
            <person name="Ovrebo C."/>
            <person name="Racz N."/>
            <person name="Riley R."/>
            <person name="Savchenko A."/>
            <person name="Shiryaev A."/>
            <person name="Soop K."/>
            <person name="Spirin V."/>
            <person name="Szebenyi C."/>
            <person name="Tomsovsky M."/>
            <person name="Tulloss R.E."/>
            <person name="Uehling J."/>
            <person name="Grigoriev I.V."/>
            <person name="Vagvolgyi C."/>
            <person name="Papp T."/>
            <person name="Martin F.M."/>
            <person name="Miettinen O."/>
            <person name="Hibbett D.S."/>
            <person name="Nagy L.G."/>
        </authorList>
    </citation>
    <scope>NUCLEOTIDE SEQUENCE [LARGE SCALE GENOMIC DNA]</scope>
    <source>
        <strain evidence="15 16">CBS 309.79</strain>
    </source>
</reference>
<accession>A0A5C3QLS3</accession>
<keyword evidence="16" id="KW-1185">Reference proteome</keyword>
<keyword evidence="9 12" id="KW-0472">Membrane</keyword>
<evidence type="ECO:0000256" key="10">
    <source>
        <dbReference type="PROSITE-ProRule" id="PRU00175"/>
    </source>
</evidence>
<feature type="domain" description="RING-type" evidence="14">
    <location>
        <begin position="340"/>
        <end position="382"/>
    </location>
</feature>
<feature type="compositionally biased region" description="Low complexity" evidence="11">
    <location>
        <begin position="290"/>
        <end position="299"/>
    </location>
</feature>
<evidence type="ECO:0000256" key="4">
    <source>
        <dbReference type="ARBA" id="ARBA00022692"/>
    </source>
</evidence>
<dbReference type="InterPro" id="IPR051653">
    <property type="entry name" value="E3_ligase_sorting_rcpt"/>
</dbReference>
<evidence type="ECO:0000256" key="1">
    <source>
        <dbReference type="ARBA" id="ARBA00000900"/>
    </source>
</evidence>
<keyword evidence="5" id="KW-0479">Metal-binding</keyword>
<feature type="compositionally biased region" description="Low complexity" evidence="11">
    <location>
        <begin position="310"/>
        <end position="321"/>
    </location>
</feature>
<organism evidence="15 16">
    <name type="scientific">Pterulicium gracile</name>
    <dbReference type="NCBI Taxonomy" id="1884261"/>
    <lineage>
        <taxon>Eukaryota</taxon>
        <taxon>Fungi</taxon>
        <taxon>Dikarya</taxon>
        <taxon>Basidiomycota</taxon>
        <taxon>Agaricomycotina</taxon>
        <taxon>Agaricomycetes</taxon>
        <taxon>Agaricomycetidae</taxon>
        <taxon>Agaricales</taxon>
        <taxon>Pleurotineae</taxon>
        <taxon>Pterulaceae</taxon>
        <taxon>Pterulicium</taxon>
    </lineage>
</organism>
<evidence type="ECO:0000256" key="6">
    <source>
        <dbReference type="ARBA" id="ARBA00022771"/>
    </source>
</evidence>
<keyword evidence="13" id="KW-0732">Signal</keyword>
<keyword evidence="7" id="KW-0862">Zinc</keyword>
<dbReference type="GO" id="GO:0016020">
    <property type="term" value="C:membrane"/>
    <property type="evidence" value="ECO:0007669"/>
    <property type="project" value="UniProtKB-SubCell"/>
</dbReference>
<dbReference type="PANTHER" id="PTHR47168:SF1">
    <property type="entry name" value="OS02G0798600 PROTEIN"/>
    <property type="match status" value="1"/>
</dbReference>
<dbReference type="FunFam" id="3.30.40.10:FF:000388">
    <property type="entry name" value="Putative RING zinc finger domain superfamily protein"/>
    <property type="match status" value="1"/>
</dbReference>
<dbReference type="AlphaFoldDB" id="A0A5C3QLS3"/>
<sequence>MVATMLFACLYLSIFTQTTCHPVQILKTLSVRTTSEAGWIWNWAWGAESTVSIVDRSPPLTFPSRPASFGRELEEPLLGYVIPMASFTQPCLPLDDDTSSHNNNTGCPKLCLSGEHRPTDTWIALVQRGGCEFAAKVREAQKLGAKAVVVGGQDPRISEIPDVLLTMYSMGDTSDIHISSTYIRYSDYTTLSSLIESSNTSHSGIRTLSLLVSTDYSAWEWYSPIITFVIILLLPSLLTFMTLLIHRIRANRQAQRDRAPEDVVRHLPWSVWTGTSWEKHGGDEDPHAVPVPSSTSEEASPAEDPLETGSSPSSSTWISQSPGPPGEPRPTPWFEAQMECAICLCEFVKGDKVRVLPCQHIFHLDEVDEWLIQRKKLCPVCKADVTKPRAVDEPPTADDEHDTPTVTETTPLLPVSPANSV</sequence>
<dbReference type="OrthoDB" id="8062037at2759"/>
<dbReference type="GO" id="GO:0008270">
    <property type="term" value="F:zinc ion binding"/>
    <property type="evidence" value="ECO:0007669"/>
    <property type="project" value="UniProtKB-KW"/>
</dbReference>
<evidence type="ECO:0000256" key="12">
    <source>
        <dbReference type="SAM" id="Phobius"/>
    </source>
</evidence>
<evidence type="ECO:0000256" key="2">
    <source>
        <dbReference type="ARBA" id="ARBA00004167"/>
    </source>
</evidence>
<feature type="chain" id="PRO_5023107678" description="RING-type E3 ubiquitin transferase" evidence="13">
    <location>
        <begin position="21"/>
        <end position="421"/>
    </location>
</feature>
<keyword evidence="4 12" id="KW-0812">Transmembrane</keyword>
<dbReference type="EC" id="2.3.2.27" evidence="3"/>
<dbReference type="EMBL" id="ML178822">
    <property type="protein sequence ID" value="TFL02477.1"/>
    <property type="molecule type" value="Genomic_DNA"/>
</dbReference>
<feature type="compositionally biased region" description="Pro residues" evidence="11">
    <location>
        <begin position="322"/>
        <end position="331"/>
    </location>
</feature>
<dbReference type="InterPro" id="IPR001841">
    <property type="entry name" value="Znf_RING"/>
</dbReference>
<proteinExistence type="predicted"/>
<evidence type="ECO:0000259" key="14">
    <source>
        <dbReference type="PROSITE" id="PS50089"/>
    </source>
</evidence>
<feature type="region of interest" description="Disordered" evidence="11">
    <location>
        <begin position="276"/>
        <end position="332"/>
    </location>
</feature>
<dbReference type="SUPFAM" id="SSF52025">
    <property type="entry name" value="PA domain"/>
    <property type="match status" value="1"/>
</dbReference>
<dbReference type="InterPro" id="IPR003137">
    <property type="entry name" value="PA_domain"/>
</dbReference>
<dbReference type="PROSITE" id="PS50089">
    <property type="entry name" value="ZF_RING_2"/>
    <property type="match status" value="1"/>
</dbReference>
<dbReference type="SUPFAM" id="SSF57850">
    <property type="entry name" value="RING/U-box"/>
    <property type="match status" value="1"/>
</dbReference>
<comment type="catalytic activity">
    <reaction evidence="1">
        <text>S-ubiquitinyl-[E2 ubiquitin-conjugating enzyme]-L-cysteine + [acceptor protein]-L-lysine = [E2 ubiquitin-conjugating enzyme]-L-cysteine + N(6)-ubiquitinyl-[acceptor protein]-L-lysine.</text>
        <dbReference type="EC" id="2.3.2.27"/>
    </reaction>
</comment>
<evidence type="ECO:0000256" key="9">
    <source>
        <dbReference type="ARBA" id="ARBA00023136"/>
    </source>
</evidence>
<feature type="transmembrane region" description="Helical" evidence="12">
    <location>
        <begin position="221"/>
        <end position="245"/>
    </location>
</feature>
<gene>
    <name evidence="15" type="ORF">BDV98DRAFT_528161</name>
</gene>
<dbReference type="Pfam" id="PF13639">
    <property type="entry name" value="zf-RING_2"/>
    <property type="match status" value="1"/>
</dbReference>
<dbReference type="InterPro" id="IPR013083">
    <property type="entry name" value="Znf_RING/FYVE/PHD"/>
</dbReference>
<evidence type="ECO:0000256" key="5">
    <source>
        <dbReference type="ARBA" id="ARBA00022723"/>
    </source>
</evidence>
<dbReference type="SMART" id="SM00184">
    <property type="entry name" value="RING"/>
    <property type="match status" value="1"/>
</dbReference>
<dbReference type="PANTHER" id="PTHR47168">
    <property type="entry name" value="RING ZINC FINGER DOMAIN SUPERFAMILY PROTEIN-RELATED"/>
    <property type="match status" value="1"/>
</dbReference>
<dbReference type="Gene3D" id="3.50.30.30">
    <property type="match status" value="1"/>
</dbReference>
<evidence type="ECO:0000313" key="15">
    <source>
        <dbReference type="EMBL" id="TFL02477.1"/>
    </source>
</evidence>